<name>X6PAJ2_RETFI</name>
<evidence type="ECO:0000313" key="2">
    <source>
        <dbReference type="EMBL" id="ETO35176.1"/>
    </source>
</evidence>
<feature type="non-terminal residue" evidence="2">
    <location>
        <position position="1"/>
    </location>
</feature>
<organism evidence="2 3">
    <name type="scientific">Reticulomyxa filosa</name>
    <dbReference type="NCBI Taxonomy" id="46433"/>
    <lineage>
        <taxon>Eukaryota</taxon>
        <taxon>Sar</taxon>
        <taxon>Rhizaria</taxon>
        <taxon>Retaria</taxon>
        <taxon>Foraminifera</taxon>
        <taxon>Monothalamids</taxon>
        <taxon>Reticulomyxidae</taxon>
        <taxon>Reticulomyxa</taxon>
    </lineage>
</organism>
<evidence type="ECO:0000313" key="3">
    <source>
        <dbReference type="Proteomes" id="UP000023152"/>
    </source>
</evidence>
<dbReference type="Proteomes" id="UP000023152">
    <property type="component" value="Unassembled WGS sequence"/>
</dbReference>
<keyword evidence="3" id="KW-1185">Reference proteome</keyword>
<comment type="caution">
    <text evidence="2">The sequence shown here is derived from an EMBL/GenBank/DDBJ whole genome shotgun (WGS) entry which is preliminary data.</text>
</comment>
<accession>X6PAJ2</accession>
<proteinExistence type="predicted"/>
<feature type="region of interest" description="Disordered" evidence="1">
    <location>
        <begin position="1"/>
        <end position="23"/>
    </location>
</feature>
<dbReference type="AlphaFoldDB" id="X6PAJ2"/>
<dbReference type="EMBL" id="ASPP01001891">
    <property type="protein sequence ID" value="ETO35176.1"/>
    <property type="molecule type" value="Genomic_DNA"/>
</dbReference>
<reference evidence="2 3" key="1">
    <citation type="journal article" date="2013" name="Curr. Biol.">
        <title>The Genome of the Foraminiferan Reticulomyxa filosa.</title>
        <authorList>
            <person name="Glockner G."/>
            <person name="Hulsmann N."/>
            <person name="Schleicher M."/>
            <person name="Noegel A.A."/>
            <person name="Eichinger L."/>
            <person name="Gallinger C."/>
            <person name="Pawlowski J."/>
            <person name="Sierra R."/>
            <person name="Euteneuer U."/>
            <person name="Pillet L."/>
            <person name="Moustafa A."/>
            <person name="Platzer M."/>
            <person name="Groth M."/>
            <person name="Szafranski K."/>
            <person name="Schliwa M."/>
        </authorList>
    </citation>
    <scope>NUCLEOTIDE SEQUENCE [LARGE SCALE GENOMIC DNA]</scope>
</reference>
<gene>
    <name evidence="2" type="ORF">RFI_01898</name>
</gene>
<sequence>KQEQGNAMNEVNDNNNKNVKKETKKTEVGGIDLQGYCANETCLASKAKLPVWVNIGFNNITFLSHRISFNCPDCKKATIASIVKAVFYASDDSIPVKANNYQSSYAIKSGLSYESKANKIKRNERLFILDGFDEIFDKYDKNNNNNNSDIFNMFELDQKT</sequence>
<protein>
    <submittedName>
        <fullName evidence="2">Uncharacterized protein</fullName>
    </submittedName>
</protein>
<evidence type="ECO:0000256" key="1">
    <source>
        <dbReference type="SAM" id="MobiDB-lite"/>
    </source>
</evidence>